<dbReference type="EMBL" id="BTSY01000003">
    <property type="protein sequence ID" value="GMT17930.1"/>
    <property type="molecule type" value="Genomic_DNA"/>
</dbReference>
<gene>
    <name evidence="1" type="ORF">PFISCL1PPCAC_9227</name>
</gene>
<feature type="non-terminal residue" evidence="1">
    <location>
        <position position="106"/>
    </location>
</feature>
<reference evidence="1" key="1">
    <citation type="submission" date="2023-10" db="EMBL/GenBank/DDBJ databases">
        <title>Genome assembly of Pristionchus species.</title>
        <authorList>
            <person name="Yoshida K."/>
            <person name="Sommer R.J."/>
        </authorList>
    </citation>
    <scope>NUCLEOTIDE SEQUENCE</scope>
    <source>
        <strain evidence="1">RS5133</strain>
    </source>
</reference>
<organism evidence="1 2">
    <name type="scientific">Pristionchus fissidentatus</name>
    <dbReference type="NCBI Taxonomy" id="1538716"/>
    <lineage>
        <taxon>Eukaryota</taxon>
        <taxon>Metazoa</taxon>
        <taxon>Ecdysozoa</taxon>
        <taxon>Nematoda</taxon>
        <taxon>Chromadorea</taxon>
        <taxon>Rhabditida</taxon>
        <taxon>Rhabditina</taxon>
        <taxon>Diplogasteromorpha</taxon>
        <taxon>Diplogasteroidea</taxon>
        <taxon>Neodiplogasteridae</taxon>
        <taxon>Pristionchus</taxon>
    </lineage>
</organism>
<accession>A0AAV5VE25</accession>
<evidence type="ECO:0000313" key="2">
    <source>
        <dbReference type="Proteomes" id="UP001432322"/>
    </source>
</evidence>
<name>A0AAV5VE25_9BILA</name>
<comment type="caution">
    <text evidence="1">The sequence shown here is derived from an EMBL/GenBank/DDBJ whole genome shotgun (WGS) entry which is preliminary data.</text>
</comment>
<dbReference type="Proteomes" id="UP001432322">
    <property type="component" value="Unassembled WGS sequence"/>
</dbReference>
<proteinExistence type="predicted"/>
<keyword evidence="2" id="KW-1185">Reference proteome</keyword>
<feature type="non-terminal residue" evidence="1">
    <location>
        <position position="1"/>
    </location>
</feature>
<evidence type="ECO:0000313" key="1">
    <source>
        <dbReference type="EMBL" id="GMT17930.1"/>
    </source>
</evidence>
<sequence>KYLTMKDRGRLFQTNHRIYAIEQNAGGRKFHEVKVFWISHSRMIAVKVKIQKDTGDIEFRETFFKEGRDFTNESNEKLAIYFYNASTHTLSTMCKDSARVNPMLSM</sequence>
<protein>
    <submittedName>
        <fullName evidence="1">Uncharacterized protein</fullName>
    </submittedName>
</protein>
<dbReference type="AlphaFoldDB" id="A0AAV5VE25"/>